<keyword evidence="5 6" id="KW-0472">Membrane</keyword>
<feature type="transmembrane region" description="Helical" evidence="6">
    <location>
        <begin position="200"/>
        <end position="231"/>
    </location>
</feature>
<dbReference type="PANTHER" id="PTHR32196:SF72">
    <property type="entry name" value="RIBOSE IMPORT PERMEASE PROTEIN RBSC"/>
    <property type="match status" value="1"/>
</dbReference>
<feature type="transmembrane region" description="Helical" evidence="6">
    <location>
        <begin position="20"/>
        <end position="38"/>
    </location>
</feature>
<gene>
    <name evidence="7" type="primary">gguB</name>
    <name evidence="7" type="ORF">GCM10022211_18190</name>
</gene>
<keyword evidence="4 6" id="KW-1133">Transmembrane helix</keyword>
<sequence length="381" mass="38968">MTAKKQWRHAFGLREAGVYYALLILLALLAVIAHGRGLPNYLSPQNLGNIAYQSSLVGIMGVAMTVMLITGAFDLSVASVAALAAAVLVGLAPTLGFPLAAGAAIVTALAVGLFNGVVVQFVGINAFIVTLGTLTAVRGLILVLTDGRSLMVERSDVLQQMLAFESMRVPLFWPLLTIGSALILLGALRRLVGTIGGGVLLIAAALYLGSGFAVAAPVIYLALFTLIVWAVLRFTVVGRRVCAVGGNPEAARLSGINVNAYKLGAFLLSSGAAGFAGVLFACRLGAINPTALQGAELTVIAAAILGGTSLFGGAGSVLKTVVGALLLFTLTNGFNVLDLGASYQGLIEGMVVIAAAAIYTVGGERRRVSRHAAPAQAEEPA</sequence>
<feature type="transmembrane region" description="Helical" evidence="6">
    <location>
        <begin position="171"/>
        <end position="188"/>
    </location>
</feature>
<feature type="transmembrane region" description="Helical" evidence="6">
    <location>
        <begin position="342"/>
        <end position="361"/>
    </location>
</feature>
<proteinExistence type="predicted"/>
<dbReference type="CDD" id="cd06579">
    <property type="entry name" value="TM_PBP1_transp_AraH_like"/>
    <property type="match status" value="1"/>
</dbReference>
<comment type="caution">
    <text evidence="7">The sequence shown here is derived from an EMBL/GenBank/DDBJ whole genome shotgun (WGS) entry which is preliminary data.</text>
</comment>
<feature type="transmembrane region" description="Helical" evidence="6">
    <location>
        <begin position="263"/>
        <end position="285"/>
    </location>
</feature>
<evidence type="ECO:0000256" key="3">
    <source>
        <dbReference type="ARBA" id="ARBA00022692"/>
    </source>
</evidence>
<evidence type="ECO:0000313" key="8">
    <source>
        <dbReference type="Proteomes" id="UP001501310"/>
    </source>
</evidence>
<reference evidence="8" key="1">
    <citation type="journal article" date="2019" name="Int. J. Syst. Evol. Microbiol.">
        <title>The Global Catalogue of Microorganisms (GCM) 10K type strain sequencing project: providing services to taxonomists for standard genome sequencing and annotation.</title>
        <authorList>
            <consortium name="The Broad Institute Genomics Platform"/>
            <consortium name="The Broad Institute Genome Sequencing Center for Infectious Disease"/>
            <person name="Wu L."/>
            <person name="Ma J."/>
        </authorList>
    </citation>
    <scope>NUCLEOTIDE SEQUENCE [LARGE SCALE GENOMIC DNA]</scope>
    <source>
        <strain evidence="8">JCM 16603</strain>
    </source>
</reference>
<dbReference type="EMBL" id="BAAAZD010000002">
    <property type="protein sequence ID" value="GAA4006068.1"/>
    <property type="molecule type" value="Genomic_DNA"/>
</dbReference>
<feature type="transmembrane region" description="Helical" evidence="6">
    <location>
        <begin position="126"/>
        <end position="145"/>
    </location>
</feature>
<keyword evidence="2" id="KW-1003">Cell membrane</keyword>
<keyword evidence="3 6" id="KW-0812">Transmembrane</keyword>
<name>A0ABP7S3D1_9SPHN</name>
<evidence type="ECO:0000256" key="6">
    <source>
        <dbReference type="SAM" id="Phobius"/>
    </source>
</evidence>
<dbReference type="RefSeq" id="WP_344709952.1">
    <property type="nucleotide sequence ID" value="NZ_BAAAZD010000002.1"/>
</dbReference>
<dbReference type="PANTHER" id="PTHR32196">
    <property type="entry name" value="ABC TRANSPORTER PERMEASE PROTEIN YPHD-RELATED-RELATED"/>
    <property type="match status" value="1"/>
</dbReference>
<evidence type="ECO:0000256" key="2">
    <source>
        <dbReference type="ARBA" id="ARBA00022475"/>
    </source>
</evidence>
<feature type="transmembrane region" description="Helical" evidence="6">
    <location>
        <begin position="50"/>
        <end position="68"/>
    </location>
</feature>
<protein>
    <submittedName>
        <fullName evidence="7">Sugar ABC transporter permease</fullName>
    </submittedName>
</protein>
<dbReference type="Proteomes" id="UP001501310">
    <property type="component" value="Unassembled WGS sequence"/>
</dbReference>
<accession>A0ABP7S3D1</accession>
<evidence type="ECO:0000256" key="1">
    <source>
        <dbReference type="ARBA" id="ARBA00004651"/>
    </source>
</evidence>
<comment type="subcellular location">
    <subcellularLocation>
        <location evidence="1">Cell membrane</location>
        <topology evidence="1">Multi-pass membrane protein</topology>
    </subcellularLocation>
</comment>
<keyword evidence="8" id="KW-1185">Reference proteome</keyword>
<evidence type="ECO:0000256" key="5">
    <source>
        <dbReference type="ARBA" id="ARBA00023136"/>
    </source>
</evidence>
<dbReference type="Pfam" id="PF02653">
    <property type="entry name" value="BPD_transp_2"/>
    <property type="match status" value="1"/>
</dbReference>
<dbReference type="InterPro" id="IPR001851">
    <property type="entry name" value="ABC_transp_permease"/>
</dbReference>
<organism evidence="7 8">
    <name type="scientific">Sphingomonas humi</name>
    <dbReference type="NCBI Taxonomy" id="335630"/>
    <lineage>
        <taxon>Bacteria</taxon>
        <taxon>Pseudomonadati</taxon>
        <taxon>Pseudomonadota</taxon>
        <taxon>Alphaproteobacteria</taxon>
        <taxon>Sphingomonadales</taxon>
        <taxon>Sphingomonadaceae</taxon>
        <taxon>Sphingomonas</taxon>
    </lineage>
</organism>
<evidence type="ECO:0000313" key="7">
    <source>
        <dbReference type="EMBL" id="GAA4006068.1"/>
    </source>
</evidence>
<feature type="transmembrane region" description="Helical" evidence="6">
    <location>
        <begin position="297"/>
        <end position="330"/>
    </location>
</feature>
<evidence type="ECO:0000256" key="4">
    <source>
        <dbReference type="ARBA" id="ARBA00022989"/>
    </source>
</evidence>